<organism evidence="1 2">
    <name type="scientific">Acaulospora colombiana</name>
    <dbReference type="NCBI Taxonomy" id="27376"/>
    <lineage>
        <taxon>Eukaryota</taxon>
        <taxon>Fungi</taxon>
        <taxon>Fungi incertae sedis</taxon>
        <taxon>Mucoromycota</taxon>
        <taxon>Glomeromycotina</taxon>
        <taxon>Glomeromycetes</taxon>
        <taxon>Diversisporales</taxon>
        <taxon>Acaulosporaceae</taxon>
        <taxon>Acaulospora</taxon>
    </lineage>
</organism>
<dbReference type="Proteomes" id="UP000789525">
    <property type="component" value="Unassembled WGS sequence"/>
</dbReference>
<gene>
    <name evidence="1" type="ORF">ACOLOM_LOCUS10126</name>
</gene>
<evidence type="ECO:0000313" key="1">
    <source>
        <dbReference type="EMBL" id="CAG8698379.1"/>
    </source>
</evidence>
<reference evidence="1" key="1">
    <citation type="submission" date="2021-06" db="EMBL/GenBank/DDBJ databases">
        <authorList>
            <person name="Kallberg Y."/>
            <person name="Tangrot J."/>
            <person name="Rosling A."/>
        </authorList>
    </citation>
    <scope>NUCLEOTIDE SEQUENCE</scope>
    <source>
        <strain evidence="1">CL356</strain>
    </source>
</reference>
<keyword evidence="2" id="KW-1185">Reference proteome</keyword>
<name>A0ACA9PAG7_9GLOM</name>
<proteinExistence type="predicted"/>
<protein>
    <submittedName>
        <fullName evidence="1">10066_t:CDS:1</fullName>
    </submittedName>
</protein>
<dbReference type="EMBL" id="CAJVPT010031603">
    <property type="protein sequence ID" value="CAG8698379.1"/>
    <property type="molecule type" value="Genomic_DNA"/>
</dbReference>
<sequence length="141" mass="15634">MPHDQTTTAIQVQGLVEVDHSLQTPPIMSDPRPLKKRRVKIDVVAKKRALASTSSNGQPLKETKKKVQKSVKLEQIQVTQTKPVPKEKPVTVSKPVNGSDKKPSPTRLTIVAGSYDKILYGLQFDPAVREKGQELSMKPIF</sequence>
<comment type="caution">
    <text evidence="1">The sequence shown here is derived from an EMBL/GenBank/DDBJ whole genome shotgun (WGS) entry which is preliminary data.</text>
</comment>
<evidence type="ECO:0000313" key="2">
    <source>
        <dbReference type="Proteomes" id="UP000789525"/>
    </source>
</evidence>
<feature type="non-terminal residue" evidence="1">
    <location>
        <position position="141"/>
    </location>
</feature>
<accession>A0ACA9PAG7</accession>